<evidence type="ECO:0000313" key="2">
    <source>
        <dbReference type="EMBL" id="OFC37824.1"/>
    </source>
</evidence>
<feature type="compositionally biased region" description="Low complexity" evidence="1">
    <location>
        <begin position="144"/>
        <end position="154"/>
    </location>
</feature>
<feature type="compositionally biased region" description="Polar residues" evidence="1">
    <location>
        <begin position="155"/>
        <end position="172"/>
    </location>
</feature>
<dbReference type="AlphaFoldDB" id="A0A1E7YQ62"/>
<dbReference type="RefSeq" id="WP_070114399.1">
    <property type="nucleotide sequence ID" value="NZ_JAAXYT010000400.1"/>
</dbReference>
<dbReference type="EMBL" id="LZYE01000065">
    <property type="protein sequence ID" value="OFC37824.1"/>
    <property type="molecule type" value="Genomic_DNA"/>
</dbReference>
<sequence>MHTSLKRPGRYLLALALLSTLPLGGCVALLGAGAGGGAVAYVENGGVANYYAYYPVSLSTASRGTQAAFQQMNIRYNGMIQKSANEAIVEGTTNRGQTARVTLTSMATDVTKVNIRIGTFGDRAESLQFQHLLSQQLGAAASAVAPSGTVPSPSMNTENANQSEGQQTIPLQ</sequence>
<name>A0A1E7YQ62_9PROT</name>
<evidence type="ECO:0000313" key="3">
    <source>
        <dbReference type="Proteomes" id="UP000175616"/>
    </source>
</evidence>
<gene>
    <name evidence="2" type="ORF">BAE27_03500</name>
</gene>
<dbReference type="Proteomes" id="UP000175616">
    <property type="component" value="Unassembled WGS sequence"/>
</dbReference>
<accession>A0A1E7YQ62</accession>
<proteinExistence type="predicted"/>
<reference evidence="2 3" key="1">
    <citation type="submission" date="2016-06" db="EMBL/GenBank/DDBJ databases">
        <title>Gene turnover analysis identifies the evolutionary adaptation of the extremophile Acidithiobacillus caldus.</title>
        <authorList>
            <person name="Zhang X."/>
        </authorList>
    </citation>
    <scope>NUCLEOTIDE SEQUENCE [LARGE SCALE GENOMIC DNA]</scope>
    <source>
        <strain evidence="2 3">DX</strain>
    </source>
</reference>
<dbReference type="Pfam" id="PF12092">
    <property type="entry name" value="DUF3568"/>
    <property type="match status" value="1"/>
</dbReference>
<organism evidence="2 3">
    <name type="scientific">Acidithiobacillus caldus</name>
    <dbReference type="NCBI Taxonomy" id="33059"/>
    <lineage>
        <taxon>Bacteria</taxon>
        <taxon>Pseudomonadati</taxon>
        <taxon>Pseudomonadota</taxon>
        <taxon>Acidithiobacillia</taxon>
        <taxon>Acidithiobacillales</taxon>
        <taxon>Acidithiobacillaceae</taxon>
        <taxon>Acidithiobacillus</taxon>
    </lineage>
</organism>
<feature type="region of interest" description="Disordered" evidence="1">
    <location>
        <begin position="144"/>
        <end position="172"/>
    </location>
</feature>
<evidence type="ECO:0008006" key="4">
    <source>
        <dbReference type="Google" id="ProtNLM"/>
    </source>
</evidence>
<protein>
    <recommendedName>
        <fullName evidence="4">DUF3568 family protein</fullName>
    </recommendedName>
</protein>
<dbReference type="InterPro" id="IPR021952">
    <property type="entry name" value="Flpp3-like"/>
</dbReference>
<comment type="caution">
    <text evidence="2">The sequence shown here is derived from an EMBL/GenBank/DDBJ whole genome shotgun (WGS) entry which is preliminary data.</text>
</comment>
<evidence type="ECO:0000256" key="1">
    <source>
        <dbReference type="SAM" id="MobiDB-lite"/>
    </source>
</evidence>